<evidence type="ECO:0000256" key="2">
    <source>
        <dbReference type="ARBA" id="ARBA00023002"/>
    </source>
</evidence>
<name>A0A381U5V0_9ZZZZ</name>
<dbReference type="PANTHER" id="PTHR42760:SF133">
    <property type="entry name" value="3-OXOACYL-[ACYL-CARRIER-PROTEIN] REDUCTASE"/>
    <property type="match status" value="1"/>
</dbReference>
<accession>A0A381U5V0</accession>
<sequence>IEQYDVAKWVETIHINLTSQFILIKTLLPALRNSNNASVLFTSSGVGRVGKAFWGAYAVSKFGVEGLCQVLSDEHSNDKSIRFNCINPGAVQTNMRKEAYPLESPNDLLRPDEIMDKYVWLMSDESKDIDGQSINCQ</sequence>
<organism evidence="3">
    <name type="scientific">marine metagenome</name>
    <dbReference type="NCBI Taxonomy" id="408172"/>
    <lineage>
        <taxon>unclassified sequences</taxon>
        <taxon>metagenomes</taxon>
        <taxon>ecological metagenomes</taxon>
    </lineage>
</organism>
<keyword evidence="2" id="KW-0560">Oxidoreductase</keyword>
<dbReference type="GO" id="GO:0016616">
    <property type="term" value="F:oxidoreductase activity, acting on the CH-OH group of donors, NAD or NADP as acceptor"/>
    <property type="evidence" value="ECO:0007669"/>
    <property type="project" value="TreeGrafter"/>
</dbReference>
<reference evidence="3" key="1">
    <citation type="submission" date="2018-05" db="EMBL/GenBank/DDBJ databases">
        <authorList>
            <person name="Lanie J.A."/>
            <person name="Ng W.-L."/>
            <person name="Kazmierczak K.M."/>
            <person name="Andrzejewski T.M."/>
            <person name="Davidsen T.M."/>
            <person name="Wayne K.J."/>
            <person name="Tettelin H."/>
            <person name="Glass J.I."/>
            <person name="Rusch D."/>
            <person name="Podicherti R."/>
            <person name="Tsui H.-C.T."/>
            <person name="Winkler M.E."/>
        </authorList>
    </citation>
    <scope>NUCLEOTIDE SEQUENCE</scope>
</reference>
<dbReference type="PROSITE" id="PS00061">
    <property type="entry name" value="ADH_SHORT"/>
    <property type="match status" value="1"/>
</dbReference>
<dbReference type="Gene3D" id="3.40.50.720">
    <property type="entry name" value="NAD(P)-binding Rossmann-like Domain"/>
    <property type="match status" value="1"/>
</dbReference>
<dbReference type="InterPro" id="IPR036291">
    <property type="entry name" value="NAD(P)-bd_dom_sf"/>
</dbReference>
<dbReference type="EMBL" id="UINC01005799">
    <property type="protein sequence ID" value="SVA23620.1"/>
    <property type="molecule type" value="Genomic_DNA"/>
</dbReference>
<feature type="non-terminal residue" evidence="3">
    <location>
        <position position="1"/>
    </location>
</feature>
<dbReference type="SUPFAM" id="SSF51735">
    <property type="entry name" value="NAD(P)-binding Rossmann-fold domains"/>
    <property type="match status" value="1"/>
</dbReference>
<evidence type="ECO:0008006" key="4">
    <source>
        <dbReference type="Google" id="ProtNLM"/>
    </source>
</evidence>
<evidence type="ECO:0000313" key="3">
    <source>
        <dbReference type="EMBL" id="SVA23620.1"/>
    </source>
</evidence>
<dbReference type="PRINTS" id="PR00081">
    <property type="entry name" value="GDHRDH"/>
</dbReference>
<evidence type="ECO:0000256" key="1">
    <source>
        <dbReference type="ARBA" id="ARBA00006484"/>
    </source>
</evidence>
<dbReference type="AlphaFoldDB" id="A0A381U5V0"/>
<dbReference type="PANTHER" id="PTHR42760">
    <property type="entry name" value="SHORT-CHAIN DEHYDROGENASES/REDUCTASES FAMILY MEMBER"/>
    <property type="match status" value="1"/>
</dbReference>
<gene>
    <name evidence="3" type="ORF">METZ01_LOCUS76474</name>
</gene>
<protein>
    <recommendedName>
        <fullName evidence="4">YciK family oxidoreductase</fullName>
    </recommendedName>
</protein>
<dbReference type="InterPro" id="IPR002347">
    <property type="entry name" value="SDR_fam"/>
</dbReference>
<comment type="similarity">
    <text evidence="1">Belongs to the short-chain dehydrogenases/reductases (SDR) family.</text>
</comment>
<proteinExistence type="inferred from homology"/>
<dbReference type="Pfam" id="PF00106">
    <property type="entry name" value="adh_short"/>
    <property type="match status" value="1"/>
</dbReference>
<dbReference type="InterPro" id="IPR020904">
    <property type="entry name" value="Sc_DH/Rdtase_CS"/>
</dbReference>